<dbReference type="InterPro" id="IPR044662">
    <property type="entry name" value="HS1/DABB1-like"/>
</dbReference>
<dbReference type="OrthoDB" id="1601230at2759"/>
<evidence type="ECO:0000256" key="1">
    <source>
        <dbReference type="ARBA" id="ARBA00011738"/>
    </source>
</evidence>
<name>F0XHW1_GROCL</name>
<keyword evidence="4" id="KW-1185">Reference proteome</keyword>
<evidence type="ECO:0000259" key="2">
    <source>
        <dbReference type="PROSITE" id="PS51502"/>
    </source>
</evidence>
<dbReference type="SUPFAM" id="SSF54909">
    <property type="entry name" value="Dimeric alpha+beta barrel"/>
    <property type="match status" value="1"/>
</dbReference>
<reference evidence="3 4" key="1">
    <citation type="journal article" date="2011" name="Proc. Natl. Acad. Sci. U.S.A.">
        <title>Genome and transcriptome analyses of the mountain pine beetle-fungal symbiont Grosmannia clavigera, a lodgepole pine pathogen.</title>
        <authorList>
            <person name="DiGuistini S."/>
            <person name="Wang Y."/>
            <person name="Liao N.Y."/>
            <person name="Taylor G."/>
            <person name="Tanguay P."/>
            <person name="Feau N."/>
            <person name="Henrissat B."/>
            <person name="Chan S.K."/>
            <person name="Hesse-Orce U."/>
            <person name="Alamouti S.M."/>
            <person name="Tsui C.K.M."/>
            <person name="Docking R.T."/>
            <person name="Levasseur A."/>
            <person name="Haridas S."/>
            <person name="Robertson G."/>
            <person name="Birol I."/>
            <person name="Holt R.A."/>
            <person name="Marra M.A."/>
            <person name="Hamelin R.C."/>
            <person name="Hirst M."/>
            <person name="Jones S.J.M."/>
            <person name="Bohlmann J."/>
            <person name="Breuil C."/>
        </authorList>
    </citation>
    <scope>NUCLEOTIDE SEQUENCE [LARGE SCALE GENOMIC DNA]</scope>
    <source>
        <strain evidence="4">kw1407 / UAMH 11150</strain>
    </source>
</reference>
<proteinExistence type="predicted"/>
<accession>F0XHW1</accession>
<comment type="subunit">
    <text evidence="1">Homodimer.</text>
</comment>
<dbReference type="STRING" id="655863.F0XHW1"/>
<dbReference type="InterPro" id="IPR011008">
    <property type="entry name" value="Dimeric_a/b-barrel"/>
</dbReference>
<dbReference type="InParanoid" id="F0XHW1"/>
<gene>
    <name evidence="3" type="ORF">CMQ_3155</name>
</gene>
<dbReference type="AlphaFoldDB" id="F0XHW1"/>
<feature type="domain" description="Stress-response A/B barrel" evidence="2">
    <location>
        <begin position="3"/>
        <end position="105"/>
    </location>
</feature>
<dbReference type="InterPro" id="IPR013097">
    <property type="entry name" value="Dabb"/>
</dbReference>
<evidence type="ECO:0000313" key="3">
    <source>
        <dbReference type="EMBL" id="EFX03226.1"/>
    </source>
</evidence>
<evidence type="ECO:0000313" key="4">
    <source>
        <dbReference type="Proteomes" id="UP000007796"/>
    </source>
</evidence>
<dbReference type="eggNOG" id="ENOG502S73V">
    <property type="taxonomic scope" value="Eukaryota"/>
</dbReference>
<organism evidence="4">
    <name type="scientific">Grosmannia clavigera (strain kw1407 / UAMH 11150)</name>
    <name type="common">Blue stain fungus</name>
    <name type="synonym">Graphiocladiella clavigera</name>
    <dbReference type="NCBI Taxonomy" id="655863"/>
    <lineage>
        <taxon>Eukaryota</taxon>
        <taxon>Fungi</taxon>
        <taxon>Dikarya</taxon>
        <taxon>Ascomycota</taxon>
        <taxon>Pezizomycotina</taxon>
        <taxon>Sordariomycetes</taxon>
        <taxon>Sordariomycetidae</taxon>
        <taxon>Ophiostomatales</taxon>
        <taxon>Ophiostomataceae</taxon>
        <taxon>Leptographium</taxon>
    </lineage>
</organism>
<dbReference type="Proteomes" id="UP000007796">
    <property type="component" value="Unassembled WGS sequence"/>
</dbReference>
<dbReference type="HOGENOM" id="CLU_080664_2_1_1"/>
<dbReference type="PANTHER" id="PTHR33178">
    <property type="match status" value="1"/>
</dbReference>
<dbReference type="PANTHER" id="PTHR33178:SF10">
    <property type="entry name" value="STRESS-RESPONSE A_B BARREL DOMAIN-CONTAINING PROTEIN"/>
    <property type="match status" value="1"/>
</dbReference>
<dbReference type="PROSITE" id="PS51502">
    <property type="entry name" value="S_R_A_B_BARREL"/>
    <property type="match status" value="1"/>
</dbReference>
<dbReference type="EMBL" id="GL629769">
    <property type="protein sequence ID" value="EFX03226.1"/>
    <property type="molecule type" value="Genomic_DNA"/>
</dbReference>
<dbReference type="SMART" id="SM00886">
    <property type="entry name" value="Dabb"/>
    <property type="match status" value="1"/>
</dbReference>
<sequence>MTITHIVLLQFKEDVKADDVKTVCQQFSSLKDNCIHPTTQTPYILSVKGGKDHSSEGLQSGITHGFVVEFASTADRDYYIKTDPVHLAFAKSIGAFVTKVIVVDFTGEEY</sequence>
<dbReference type="Pfam" id="PF07876">
    <property type="entry name" value="Dabb"/>
    <property type="match status" value="1"/>
</dbReference>
<dbReference type="GeneID" id="25976224"/>
<protein>
    <submittedName>
        <fullName evidence="3">Stress responsive a b barrel domain containing protein</fullName>
    </submittedName>
</protein>
<dbReference type="RefSeq" id="XP_014172708.1">
    <property type="nucleotide sequence ID" value="XM_014317233.1"/>
</dbReference>
<dbReference type="Gene3D" id="3.30.70.100">
    <property type="match status" value="1"/>
</dbReference>